<accession>A0A8T9IKQ6</accession>
<gene>
    <name evidence="1" type="ORF">MOV10_03165</name>
</gene>
<evidence type="ECO:0000313" key="1">
    <source>
        <dbReference type="EMBL" id="UNO34628.1"/>
    </source>
</evidence>
<dbReference type="RefSeq" id="WP_080163106.1">
    <property type="nucleotide sequence ID" value="NZ_CP093445.1"/>
</dbReference>
<name>A0A8T9IKQ6_SALET</name>
<reference evidence="1" key="1">
    <citation type="submission" date="2022-03" db="EMBL/GenBank/DDBJ databases">
        <title>Genome Sequence of a New Salmonella enterica Strain (Salmonella Abeokuta) isolated from Poultry Feed in Nigeria.</title>
        <authorList>
            <person name="Fagbamila I."/>
            <person name="Barco L."/>
            <person name="Monorella C."/>
            <person name="Beld M.V.D."/>
            <person name="Mooijman K."/>
            <person name="Hernandez-Segura A."/>
            <person name="Orsini M."/>
            <person name="Ajayi O."/>
            <person name="Ngulukun S."/>
            <person name="Jambalang A.-R."/>
            <person name="Sati N."/>
            <person name="Emmennaa P."/>
            <person name="Ankeli P."/>
            <person name="Muhammad M."/>
        </authorList>
    </citation>
    <scope>NUCLEOTIDE SEQUENCE</scope>
    <source>
        <strain evidence="1">OG19FER4</strain>
    </source>
</reference>
<sequence>MKNDSDFLNSLHGAGSPANVTIRIAQRIAKEANNNLLLIDATENVKDMEAQSEYFTGLKAIAILEILGCHKTAKELSEIFGNKIHTNYIIDRHSDLVEQVRVSGVMSDVASQPRNKHFKKAVEVMNATWGRYPSASKAGLCREVSKYFNNEVSIDALERWVKKGYVTQPLKTKKYTSFILVIPEGA</sequence>
<dbReference type="EMBL" id="CP093445">
    <property type="protein sequence ID" value="UNO34628.1"/>
    <property type="molecule type" value="Genomic_DNA"/>
</dbReference>
<protein>
    <submittedName>
        <fullName evidence="1">Uncharacterized protein</fullName>
    </submittedName>
</protein>
<proteinExistence type="predicted"/>
<organism evidence="1">
    <name type="scientific">Salmonella enterica subsp. enterica serovar Abeokuta</name>
    <dbReference type="NCBI Taxonomy" id="2926665"/>
    <lineage>
        <taxon>Bacteria</taxon>
        <taxon>Pseudomonadati</taxon>
        <taxon>Pseudomonadota</taxon>
        <taxon>Gammaproteobacteria</taxon>
        <taxon>Enterobacterales</taxon>
        <taxon>Enterobacteriaceae</taxon>
        <taxon>Salmonella</taxon>
    </lineage>
</organism>
<dbReference type="AlphaFoldDB" id="A0A8T9IKQ6"/>